<name>A0AAN4VYG0_9BACT</name>
<dbReference type="EMBL" id="BQKE01000001">
    <property type="protein sequence ID" value="GJM61549.1"/>
    <property type="molecule type" value="Genomic_DNA"/>
</dbReference>
<dbReference type="AlphaFoldDB" id="A0AAN4VYG0"/>
<evidence type="ECO:0000313" key="2">
    <source>
        <dbReference type="Proteomes" id="UP001310022"/>
    </source>
</evidence>
<organism evidence="1 2">
    <name type="scientific">Persicobacter diffluens</name>
    <dbReference type="NCBI Taxonomy" id="981"/>
    <lineage>
        <taxon>Bacteria</taxon>
        <taxon>Pseudomonadati</taxon>
        <taxon>Bacteroidota</taxon>
        <taxon>Cytophagia</taxon>
        <taxon>Cytophagales</taxon>
        <taxon>Persicobacteraceae</taxon>
        <taxon>Persicobacter</taxon>
    </lineage>
</organism>
<dbReference type="RefSeq" id="WP_338237082.1">
    <property type="nucleotide sequence ID" value="NZ_BQKE01000001.1"/>
</dbReference>
<comment type="caution">
    <text evidence="1">The sequence shown here is derived from an EMBL/GenBank/DDBJ whole genome shotgun (WGS) entry which is preliminary data.</text>
</comment>
<gene>
    <name evidence="1" type="ORF">PEDI_21010</name>
</gene>
<evidence type="ECO:0000313" key="1">
    <source>
        <dbReference type="EMBL" id="GJM61549.1"/>
    </source>
</evidence>
<accession>A0AAN4VYG0</accession>
<dbReference type="Proteomes" id="UP001310022">
    <property type="component" value="Unassembled WGS sequence"/>
</dbReference>
<proteinExistence type="predicted"/>
<keyword evidence="2" id="KW-1185">Reference proteome</keyword>
<protein>
    <submittedName>
        <fullName evidence="1">Uncharacterized protein</fullName>
    </submittedName>
</protein>
<sequence>MKKFLIAGVILLVIVLVTPSFIIENDQAPVDPHLVLGQAIHFRGCVPEKTYLIVGYRETYEGPVEKKWMDQEYLAFVYITDLGEYKMGTIHRNSVIKE</sequence>
<reference evidence="1 2" key="1">
    <citation type="submission" date="2021-12" db="EMBL/GenBank/DDBJ databases">
        <title>Genome sequencing of bacteria with rrn-lacking chromosome and rrn-plasmid.</title>
        <authorList>
            <person name="Anda M."/>
            <person name="Iwasaki W."/>
        </authorList>
    </citation>
    <scope>NUCLEOTIDE SEQUENCE [LARGE SCALE GENOMIC DNA]</scope>
    <source>
        <strain evidence="1 2">NBRC 15940</strain>
    </source>
</reference>